<dbReference type="eggNOG" id="KOG1535">
    <property type="taxonomic scope" value="Eukaryota"/>
</dbReference>
<evidence type="ECO:0000259" key="4">
    <source>
        <dbReference type="Pfam" id="PF01557"/>
    </source>
</evidence>
<dbReference type="STRING" id="1109443.G4TPW4"/>
<comment type="similarity">
    <text evidence="1">Belongs to the FAH family.</text>
</comment>
<dbReference type="FunCoup" id="G4TPW4">
    <property type="interactions" value="265"/>
</dbReference>
<evidence type="ECO:0000256" key="2">
    <source>
        <dbReference type="ARBA" id="ARBA00022723"/>
    </source>
</evidence>
<feature type="chain" id="PRO_5003469015" evidence="3">
    <location>
        <begin position="20"/>
        <end position="238"/>
    </location>
</feature>
<accession>G4TPW4</accession>
<dbReference type="AlphaFoldDB" id="G4TPW4"/>
<dbReference type="SUPFAM" id="SSF56529">
    <property type="entry name" value="FAH"/>
    <property type="match status" value="1"/>
</dbReference>
<dbReference type="Pfam" id="PF01557">
    <property type="entry name" value="FAA_hydrolase"/>
    <property type="match status" value="1"/>
</dbReference>
<dbReference type="OrthoDB" id="74910at2759"/>
<keyword evidence="6" id="KW-1185">Reference proteome</keyword>
<feature type="signal peptide" evidence="3">
    <location>
        <begin position="1"/>
        <end position="19"/>
    </location>
</feature>
<evidence type="ECO:0000256" key="3">
    <source>
        <dbReference type="SAM" id="SignalP"/>
    </source>
</evidence>
<dbReference type="InterPro" id="IPR036663">
    <property type="entry name" value="Fumarylacetoacetase_C_sf"/>
</dbReference>
<dbReference type="EMBL" id="CAFZ01000219">
    <property type="protein sequence ID" value="CCA73352.1"/>
    <property type="molecule type" value="Genomic_DNA"/>
</dbReference>
<comment type="caution">
    <text evidence="5">The sequence shown here is derived from an EMBL/GenBank/DDBJ whole genome shotgun (WGS) entry which is preliminary data.</text>
</comment>
<dbReference type="GO" id="GO:0018773">
    <property type="term" value="F:acetylpyruvate hydrolase activity"/>
    <property type="evidence" value="ECO:0007669"/>
    <property type="project" value="TreeGrafter"/>
</dbReference>
<name>G4TPW4_SERID</name>
<dbReference type="PANTHER" id="PTHR11820:SF7">
    <property type="entry name" value="ACYLPYRUVASE FAHD1, MITOCHONDRIAL"/>
    <property type="match status" value="1"/>
</dbReference>
<sequence>MWFIVRILHLTTMASFVSTGRKIVAIGRNYAKHAKELGNAVPDKPFFFLKPTTSYVSSGGKVEIPRGVIVHHEVELGVVIGKTGRDIAASRAPDFVAGYALGIDMTGRNVQDAAKKKGLPWTAAKGFDTFTPISDFIPKSSISDPTNVNLWLKINGEFRQNGTTADMIFNIPQLIEHVSSIMTLEEGDLILTGTPEGVGAIKAGDTVTAGIQLPGSDTTLASLELDVVDRGGGYVFEA</sequence>
<dbReference type="InParanoid" id="G4TPW4"/>
<dbReference type="Proteomes" id="UP000007148">
    <property type="component" value="Unassembled WGS sequence"/>
</dbReference>
<dbReference type="HOGENOM" id="CLU_028458_5_0_1"/>
<dbReference type="GO" id="GO:0046872">
    <property type="term" value="F:metal ion binding"/>
    <property type="evidence" value="ECO:0007669"/>
    <property type="project" value="UniProtKB-KW"/>
</dbReference>
<dbReference type="FunFam" id="3.90.850.10:FF:000003">
    <property type="entry name" value="Fumarylacetoacetate hydrolase domain-containing 1"/>
    <property type="match status" value="1"/>
</dbReference>
<dbReference type="Gene3D" id="3.90.850.10">
    <property type="entry name" value="Fumarylacetoacetase-like, C-terminal domain"/>
    <property type="match status" value="1"/>
</dbReference>
<proteinExistence type="inferred from homology"/>
<dbReference type="GO" id="GO:0019752">
    <property type="term" value="P:carboxylic acid metabolic process"/>
    <property type="evidence" value="ECO:0007669"/>
    <property type="project" value="UniProtKB-ARBA"/>
</dbReference>
<dbReference type="InterPro" id="IPR011234">
    <property type="entry name" value="Fumarylacetoacetase-like_C"/>
</dbReference>
<dbReference type="PANTHER" id="PTHR11820">
    <property type="entry name" value="ACYLPYRUVASE"/>
    <property type="match status" value="1"/>
</dbReference>
<reference evidence="5 6" key="1">
    <citation type="journal article" date="2011" name="PLoS Pathog.">
        <title>Endophytic Life Strategies Decoded by Genome and Transcriptome Analyses of the Mutualistic Root Symbiont Piriformospora indica.</title>
        <authorList>
            <person name="Zuccaro A."/>
            <person name="Lahrmann U."/>
            <person name="Guldener U."/>
            <person name="Langen G."/>
            <person name="Pfiffi S."/>
            <person name="Biedenkopf D."/>
            <person name="Wong P."/>
            <person name="Samans B."/>
            <person name="Grimm C."/>
            <person name="Basiewicz M."/>
            <person name="Murat C."/>
            <person name="Martin F."/>
            <person name="Kogel K.H."/>
        </authorList>
    </citation>
    <scope>NUCLEOTIDE SEQUENCE [LARGE SCALE GENOMIC DNA]</scope>
    <source>
        <strain evidence="5 6">DSM 11827</strain>
    </source>
</reference>
<keyword evidence="2" id="KW-0479">Metal-binding</keyword>
<evidence type="ECO:0000313" key="5">
    <source>
        <dbReference type="EMBL" id="CCA73352.1"/>
    </source>
</evidence>
<feature type="domain" description="Fumarylacetoacetase-like C-terminal" evidence="4">
    <location>
        <begin position="22"/>
        <end position="220"/>
    </location>
</feature>
<organism evidence="5 6">
    <name type="scientific">Serendipita indica (strain DSM 11827)</name>
    <name type="common">Root endophyte fungus</name>
    <name type="synonym">Piriformospora indica</name>
    <dbReference type="NCBI Taxonomy" id="1109443"/>
    <lineage>
        <taxon>Eukaryota</taxon>
        <taxon>Fungi</taxon>
        <taxon>Dikarya</taxon>
        <taxon>Basidiomycota</taxon>
        <taxon>Agaricomycotina</taxon>
        <taxon>Agaricomycetes</taxon>
        <taxon>Sebacinales</taxon>
        <taxon>Serendipitaceae</taxon>
        <taxon>Serendipita</taxon>
    </lineage>
</organism>
<dbReference type="OMA" id="NCRKVIC"/>
<keyword evidence="3" id="KW-0732">Signal</keyword>
<evidence type="ECO:0000256" key="1">
    <source>
        <dbReference type="ARBA" id="ARBA00010211"/>
    </source>
</evidence>
<protein>
    <submittedName>
        <fullName evidence="5">Related to C.elegans ZK688.3 protein and E.coli hpcEp</fullName>
    </submittedName>
</protein>
<dbReference type="GO" id="GO:0005739">
    <property type="term" value="C:mitochondrion"/>
    <property type="evidence" value="ECO:0007669"/>
    <property type="project" value="TreeGrafter"/>
</dbReference>
<gene>
    <name evidence="5" type="ORF">PIIN_07307</name>
</gene>
<evidence type="ECO:0000313" key="6">
    <source>
        <dbReference type="Proteomes" id="UP000007148"/>
    </source>
</evidence>